<gene>
    <name evidence="1" type="ORF">A3L02_00400</name>
</gene>
<dbReference type="Gene3D" id="3.10.20.30">
    <property type="match status" value="1"/>
</dbReference>
<sequence>MKIRVRLYGDLALKYSPDFEFEVPEGSKVSDVLRILGISDYGNHIIVNEKKVGREHPLNEGDVLKILPVVYGG</sequence>
<dbReference type="RefSeq" id="WP_088862110.1">
    <property type="nucleotide sequence ID" value="NZ_CP014854.1"/>
</dbReference>
<evidence type="ECO:0000313" key="1">
    <source>
        <dbReference type="EMBL" id="ASI98134.1"/>
    </source>
</evidence>
<evidence type="ECO:0000313" key="2">
    <source>
        <dbReference type="Proteomes" id="UP000197156"/>
    </source>
</evidence>
<dbReference type="InterPro" id="IPR016155">
    <property type="entry name" value="Mopterin_synth/thiamin_S_b"/>
</dbReference>
<organism evidence="1 2">
    <name type="scientific">Thermococcus celer Vu 13 = JCM 8558</name>
    <dbReference type="NCBI Taxonomy" id="1293037"/>
    <lineage>
        <taxon>Archaea</taxon>
        <taxon>Methanobacteriati</taxon>
        <taxon>Methanobacteriota</taxon>
        <taxon>Thermococci</taxon>
        <taxon>Thermococcales</taxon>
        <taxon>Thermococcaceae</taxon>
        <taxon>Thermococcus</taxon>
    </lineage>
</organism>
<dbReference type="SUPFAM" id="SSF54285">
    <property type="entry name" value="MoaD/ThiS"/>
    <property type="match status" value="1"/>
</dbReference>
<dbReference type="InterPro" id="IPR012675">
    <property type="entry name" value="Beta-grasp_dom_sf"/>
</dbReference>
<dbReference type="EMBL" id="CP014854">
    <property type="protein sequence ID" value="ASI98134.1"/>
    <property type="molecule type" value="Genomic_DNA"/>
</dbReference>
<name>A0A218NZL5_THECE</name>
<dbReference type="AlphaFoldDB" id="A0A218NZL5"/>
<dbReference type="Proteomes" id="UP000197156">
    <property type="component" value="Chromosome"/>
</dbReference>
<reference evidence="1 2" key="1">
    <citation type="submission" date="2016-03" db="EMBL/GenBank/DDBJ databases">
        <title>Complete genome sequence of Thermococcus celer.</title>
        <authorList>
            <person name="Oger P.M."/>
        </authorList>
    </citation>
    <scope>NUCLEOTIDE SEQUENCE [LARGE SCALE GENOMIC DNA]</scope>
    <source>
        <strain evidence="1 2">Vu 13</strain>
    </source>
</reference>
<dbReference type="Pfam" id="PF02597">
    <property type="entry name" value="ThiS"/>
    <property type="match status" value="1"/>
</dbReference>
<dbReference type="OrthoDB" id="90908at2157"/>
<keyword evidence="2" id="KW-1185">Reference proteome</keyword>
<accession>A0A218NZL5</accession>
<proteinExistence type="predicted"/>
<dbReference type="GeneID" id="33323164"/>
<protein>
    <submittedName>
        <fullName evidence="1">Thiamine biosynthesis protein ThiS</fullName>
    </submittedName>
</protein>
<dbReference type="InterPro" id="IPR003749">
    <property type="entry name" value="ThiS/MoaD-like"/>
</dbReference>
<dbReference type="KEGG" id="tce:A3L02_00400"/>